<organism evidence="3 4">
    <name type="scientific">Dactylosporangium salmoneum</name>
    <dbReference type="NCBI Taxonomy" id="53361"/>
    <lineage>
        <taxon>Bacteria</taxon>
        <taxon>Bacillati</taxon>
        <taxon>Actinomycetota</taxon>
        <taxon>Actinomycetes</taxon>
        <taxon>Micromonosporales</taxon>
        <taxon>Micromonosporaceae</taxon>
        <taxon>Dactylosporangium</taxon>
    </lineage>
</organism>
<dbReference type="Pfam" id="PF12728">
    <property type="entry name" value="HTH_17"/>
    <property type="match status" value="1"/>
</dbReference>
<evidence type="ECO:0000313" key="4">
    <source>
        <dbReference type="Proteomes" id="UP001501444"/>
    </source>
</evidence>
<proteinExistence type="predicted"/>
<evidence type="ECO:0000259" key="2">
    <source>
        <dbReference type="Pfam" id="PF12728"/>
    </source>
</evidence>
<dbReference type="RefSeq" id="WP_344615773.1">
    <property type="nucleotide sequence ID" value="NZ_BAAARV010000055.1"/>
</dbReference>
<dbReference type="Proteomes" id="UP001501444">
    <property type="component" value="Unassembled WGS sequence"/>
</dbReference>
<gene>
    <name evidence="3" type="ORF">GCM10010170_058650</name>
</gene>
<dbReference type="InterPro" id="IPR041657">
    <property type="entry name" value="HTH_17"/>
</dbReference>
<dbReference type="InterPro" id="IPR009061">
    <property type="entry name" value="DNA-bd_dom_put_sf"/>
</dbReference>
<protein>
    <recommendedName>
        <fullName evidence="2">Helix-turn-helix domain-containing protein</fullName>
    </recommendedName>
</protein>
<dbReference type="NCBIfam" id="TIGR01764">
    <property type="entry name" value="excise"/>
    <property type="match status" value="1"/>
</dbReference>
<reference evidence="3 4" key="1">
    <citation type="journal article" date="2019" name="Int. J. Syst. Evol. Microbiol.">
        <title>The Global Catalogue of Microorganisms (GCM) 10K type strain sequencing project: providing services to taxonomists for standard genome sequencing and annotation.</title>
        <authorList>
            <consortium name="The Broad Institute Genomics Platform"/>
            <consortium name="The Broad Institute Genome Sequencing Center for Infectious Disease"/>
            <person name="Wu L."/>
            <person name="Ma J."/>
        </authorList>
    </citation>
    <scope>NUCLEOTIDE SEQUENCE [LARGE SCALE GENOMIC DNA]</scope>
    <source>
        <strain evidence="3 4">JCM 3272</strain>
    </source>
</reference>
<comment type="caution">
    <text evidence="3">The sequence shown here is derived from an EMBL/GenBank/DDBJ whole genome shotgun (WGS) entry which is preliminary data.</text>
</comment>
<name>A0ABN3GW21_9ACTN</name>
<evidence type="ECO:0000256" key="1">
    <source>
        <dbReference type="SAM" id="MobiDB-lite"/>
    </source>
</evidence>
<sequence length="78" mass="8718">MTDGGYTYAEAAKKLRISVSSLRQKVADGLIPHRRLVGGRTVRFTDEDLAAAFLPVQQPPPVPRRRRRTSLRSTKDAN</sequence>
<feature type="region of interest" description="Disordered" evidence="1">
    <location>
        <begin position="57"/>
        <end position="78"/>
    </location>
</feature>
<dbReference type="SUPFAM" id="SSF46955">
    <property type="entry name" value="Putative DNA-binding domain"/>
    <property type="match status" value="1"/>
</dbReference>
<feature type="domain" description="Helix-turn-helix" evidence="2">
    <location>
        <begin position="6"/>
        <end position="51"/>
    </location>
</feature>
<keyword evidence="4" id="KW-1185">Reference proteome</keyword>
<dbReference type="InterPro" id="IPR010093">
    <property type="entry name" value="SinI_DNA-bd"/>
</dbReference>
<accession>A0ABN3GW21</accession>
<dbReference type="EMBL" id="BAAARV010000055">
    <property type="protein sequence ID" value="GAA2362510.1"/>
    <property type="molecule type" value="Genomic_DNA"/>
</dbReference>
<evidence type="ECO:0000313" key="3">
    <source>
        <dbReference type="EMBL" id="GAA2362510.1"/>
    </source>
</evidence>